<evidence type="ECO:0000256" key="11">
    <source>
        <dbReference type="SAM" id="MobiDB-lite"/>
    </source>
</evidence>
<keyword evidence="13" id="KW-0282">Flagellum</keyword>
<evidence type="ECO:0000259" key="12">
    <source>
        <dbReference type="SMART" id="SM00047"/>
    </source>
</evidence>
<dbReference type="Pfam" id="PF01832">
    <property type="entry name" value="Glucosaminidase"/>
    <property type="match status" value="1"/>
</dbReference>
<gene>
    <name evidence="13" type="ORF">C7440_1295</name>
</gene>
<evidence type="ECO:0000256" key="8">
    <source>
        <dbReference type="ARBA" id="ARBA00023295"/>
    </source>
</evidence>
<dbReference type="Gene3D" id="2.10.70.40">
    <property type="entry name" value="peptidoglycan hydrolase"/>
    <property type="match status" value="1"/>
</dbReference>
<dbReference type="OrthoDB" id="289937at2"/>
<evidence type="ECO:0000256" key="4">
    <source>
        <dbReference type="ARBA" id="ARBA00007974"/>
    </source>
</evidence>
<protein>
    <recommendedName>
        <fullName evidence="5">Peptidoglycan hydrolase FlgJ</fullName>
    </recommendedName>
    <alternativeName>
        <fullName evidence="10">Muramidase FlgJ</fullName>
    </alternativeName>
</protein>
<comment type="subcellular location">
    <subcellularLocation>
        <location evidence="2">Periplasm</location>
    </subcellularLocation>
</comment>
<evidence type="ECO:0000313" key="13">
    <source>
        <dbReference type="EMBL" id="PVY68881.1"/>
    </source>
</evidence>
<dbReference type="Pfam" id="PF10135">
    <property type="entry name" value="Rod-binding"/>
    <property type="match status" value="1"/>
</dbReference>
<proteinExistence type="inferred from homology"/>
<dbReference type="GO" id="GO:0004040">
    <property type="term" value="F:amidase activity"/>
    <property type="evidence" value="ECO:0007669"/>
    <property type="project" value="InterPro"/>
</dbReference>
<keyword evidence="6" id="KW-0574">Periplasm</keyword>
<evidence type="ECO:0000256" key="9">
    <source>
        <dbReference type="ARBA" id="ARBA00023316"/>
    </source>
</evidence>
<keyword evidence="14" id="KW-1185">Reference proteome</keyword>
<dbReference type="PRINTS" id="PR01002">
    <property type="entry name" value="FLGFLGJ"/>
</dbReference>
<dbReference type="GO" id="GO:0071555">
    <property type="term" value="P:cell wall organization"/>
    <property type="evidence" value="ECO:0007669"/>
    <property type="project" value="UniProtKB-KW"/>
</dbReference>
<evidence type="ECO:0000256" key="1">
    <source>
        <dbReference type="ARBA" id="ARBA00002954"/>
    </source>
</evidence>
<dbReference type="NCBIfam" id="TIGR02541">
    <property type="entry name" value="flagell_FlgJ"/>
    <property type="match status" value="1"/>
</dbReference>
<dbReference type="Gene3D" id="1.10.530.10">
    <property type="match status" value="1"/>
</dbReference>
<evidence type="ECO:0000256" key="3">
    <source>
        <dbReference type="ARBA" id="ARBA00006880"/>
    </source>
</evidence>
<comment type="function">
    <text evidence="1">Flagellum-specific muramidase which hydrolyzes the peptidoglycan layer to assemble the rod structure in the periplasmic space.</text>
</comment>
<evidence type="ECO:0000256" key="10">
    <source>
        <dbReference type="ARBA" id="ARBA00030835"/>
    </source>
</evidence>
<name>A0A2U1CSV4_9BURK</name>
<dbReference type="InterPro" id="IPR013377">
    <property type="entry name" value="FlgJ"/>
</dbReference>
<dbReference type="Proteomes" id="UP000246145">
    <property type="component" value="Unassembled WGS sequence"/>
</dbReference>
<evidence type="ECO:0000256" key="2">
    <source>
        <dbReference type="ARBA" id="ARBA00004418"/>
    </source>
</evidence>
<dbReference type="InterPro" id="IPR002901">
    <property type="entry name" value="MGlyc_endo_b_GlcNAc-like_dom"/>
</dbReference>
<evidence type="ECO:0000256" key="5">
    <source>
        <dbReference type="ARBA" id="ARBA00013433"/>
    </source>
</evidence>
<dbReference type="EMBL" id="QEKO01000001">
    <property type="protein sequence ID" value="PVY68881.1"/>
    <property type="molecule type" value="Genomic_DNA"/>
</dbReference>
<dbReference type="GO" id="GO:0044780">
    <property type="term" value="P:bacterial-type flagellum assembly"/>
    <property type="evidence" value="ECO:0007669"/>
    <property type="project" value="InterPro"/>
</dbReference>
<evidence type="ECO:0000256" key="6">
    <source>
        <dbReference type="ARBA" id="ARBA00022764"/>
    </source>
</evidence>
<keyword evidence="13" id="KW-0969">Cilium</keyword>
<dbReference type="AlphaFoldDB" id="A0A2U1CSV4"/>
<dbReference type="InterPro" id="IPR051056">
    <property type="entry name" value="Glycosyl_Hydrolase_73"/>
</dbReference>
<keyword evidence="9" id="KW-0961">Cell wall biogenesis/degradation</keyword>
<keyword evidence="8" id="KW-0326">Glycosidase</keyword>
<feature type="region of interest" description="Disordered" evidence="11">
    <location>
        <begin position="108"/>
        <end position="130"/>
    </location>
</feature>
<feature type="domain" description="Mannosyl-glycoprotein endo-beta-N-acetylglucosamidase-like" evidence="12">
    <location>
        <begin position="174"/>
        <end position="326"/>
    </location>
</feature>
<dbReference type="PANTHER" id="PTHR33308">
    <property type="entry name" value="PEPTIDOGLYCAN HYDROLASE FLGJ"/>
    <property type="match status" value="1"/>
</dbReference>
<dbReference type="GO" id="GO:0071973">
    <property type="term" value="P:bacterial-type flagellum-dependent cell motility"/>
    <property type="evidence" value="ECO:0007669"/>
    <property type="project" value="TreeGrafter"/>
</dbReference>
<dbReference type="RefSeq" id="WP_116517837.1">
    <property type="nucleotide sequence ID" value="NZ_JACCEX010000001.1"/>
</dbReference>
<keyword evidence="7" id="KW-0378">Hydrolase</keyword>
<accession>A0A2U1CSV4</accession>
<organism evidence="13 14">
    <name type="scientific">Pusillimonas noertemannii</name>
    <dbReference type="NCBI Taxonomy" id="305977"/>
    <lineage>
        <taxon>Bacteria</taxon>
        <taxon>Pseudomonadati</taxon>
        <taxon>Pseudomonadota</taxon>
        <taxon>Betaproteobacteria</taxon>
        <taxon>Burkholderiales</taxon>
        <taxon>Alcaligenaceae</taxon>
        <taxon>Pusillimonas</taxon>
    </lineage>
</organism>
<dbReference type="STRING" id="1231391.GCA_000308195_02701"/>
<comment type="similarity">
    <text evidence="3">In the N-terminal section; belongs to the FlgJ family.</text>
</comment>
<evidence type="ECO:0000256" key="7">
    <source>
        <dbReference type="ARBA" id="ARBA00022801"/>
    </source>
</evidence>
<sequence length="329" mass="35273">MSFVRYIPRPADSSGAAFDTSALSRLQGEVSRSGGSDEEKMQVARQFEALFLQQLIKQARQASTGVQGLFQSDQTRLAQSLADEQTALQLADPGVGLAQALFDQMQAAAGNGKPSDTGSAGSPPELSSSRLPALRSRIGAERPDDASSISALIDMLSNSAVGRAAGAAVSAIRGAPRHIEEFVSRMTGAAHVASKESGVPAELILSQAALESGWGRREIRGEDGSQSYNLFGIKASPNWKGKVVNIMTTEYEDGVARKVMQPFRAYDSYAESFADYARLISRNERYSEVVKADSAEEAARSIQRAGYATDPAYADKLISIMGYFDSRRV</sequence>
<dbReference type="SMART" id="SM00047">
    <property type="entry name" value="LYZ2"/>
    <property type="match status" value="1"/>
</dbReference>
<dbReference type="FunFam" id="2.10.70.40:FF:000001">
    <property type="entry name" value="Flagellar assembly peptidoglycan hydrolase FlgJ"/>
    <property type="match status" value="1"/>
</dbReference>
<reference evidence="13 14" key="1">
    <citation type="submission" date="2018-04" db="EMBL/GenBank/DDBJ databases">
        <title>Genomic Encyclopedia of Type Strains, Phase IV (KMG-IV): sequencing the most valuable type-strain genomes for metagenomic binning, comparative biology and taxonomic classification.</title>
        <authorList>
            <person name="Goeker M."/>
        </authorList>
    </citation>
    <scope>NUCLEOTIDE SEQUENCE [LARGE SCALE GENOMIC DNA]</scope>
    <source>
        <strain evidence="13 14">DSM 10065</strain>
    </source>
</reference>
<comment type="caution">
    <text evidence="13">The sequence shown here is derived from an EMBL/GenBank/DDBJ whole genome shotgun (WGS) entry which is preliminary data.</text>
</comment>
<comment type="similarity">
    <text evidence="4">In the C-terminal section; belongs to the glycosyl hydrolase 73 family.</text>
</comment>
<dbReference type="InterPro" id="IPR019301">
    <property type="entry name" value="Flagellar_prot_FlgJ_N"/>
</dbReference>
<keyword evidence="13" id="KW-0966">Cell projection</keyword>
<dbReference type="GO" id="GO:0042597">
    <property type="term" value="C:periplasmic space"/>
    <property type="evidence" value="ECO:0007669"/>
    <property type="project" value="UniProtKB-SubCell"/>
</dbReference>
<evidence type="ECO:0000313" key="14">
    <source>
        <dbReference type="Proteomes" id="UP000246145"/>
    </source>
</evidence>
<dbReference type="PANTHER" id="PTHR33308:SF9">
    <property type="entry name" value="PEPTIDOGLYCAN HYDROLASE FLGJ"/>
    <property type="match status" value="1"/>
</dbReference>
<dbReference type="GO" id="GO:0016798">
    <property type="term" value="F:hydrolase activity, acting on glycosyl bonds"/>
    <property type="evidence" value="ECO:0007669"/>
    <property type="project" value="UniProtKB-KW"/>
</dbReference>